<dbReference type="Pfam" id="PF13521">
    <property type="entry name" value="AAA_28"/>
    <property type="match status" value="1"/>
</dbReference>
<protein>
    <submittedName>
        <fullName evidence="2">AAA family ATPase</fullName>
    </submittedName>
</protein>
<name>A0A923NI26_9FIRM</name>
<accession>A0A923NI26</accession>
<dbReference type="RefSeq" id="WP_187301472.1">
    <property type="nucleotide sequence ID" value="NZ_JACRYT010000001.1"/>
</dbReference>
<evidence type="ECO:0000313" key="2">
    <source>
        <dbReference type="EMBL" id="MBC6678270.1"/>
    </source>
</evidence>
<dbReference type="InterPro" id="IPR027417">
    <property type="entry name" value="P-loop_NTPase"/>
</dbReference>
<feature type="domain" description="NadR/Ttd14 AAA" evidence="1">
    <location>
        <begin position="12"/>
        <end position="163"/>
    </location>
</feature>
<evidence type="ECO:0000313" key="3">
    <source>
        <dbReference type="Proteomes" id="UP000602647"/>
    </source>
</evidence>
<dbReference type="SUPFAM" id="SSF52540">
    <property type="entry name" value="P-loop containing nucleoside triphosphate hydrolases"/>
    <property type="match status" value="1"/>
</dbReference>
<proteinExistence type="predicted"/>
<keyword evidence="3" id="KW-1185">Reference proteome</keyword>
<dbReference type="InterPro" id="IPR038727">
    <property type="entry name" value="NadR/Ttd14_AAA_dom"/>
</dbReference>
<dbReference type="Gene3D" id="3.40.50.300">
    <property type="entry name" value="P-loop containing nucleotide triphosphate hydrolases"/>
    <property type="match status" value="1"/>
</dbReference>
<evidence type="ECO:0000259" key="1">
    <source>
        <dbReference type="Pfam" id="PF13521"/>
    </source>
</evidence>
<comment type="caution">
    <text evidence="2">The sequence shown here is derived from an EMBL/GenBank/DDBJ whole genome shotgun (WGS) entry which is preliminary data.</text>
</comment>
<sequence length="344" mass="40190">MKEQPIQTVVVNAFGGPGAGKTTSCWEIASELKKAGYCVEYVSEYAKELVWEGQMELLDGSLAHQQQLFCEQQNRQERLMGKVDLIVTDAPLPQNLLYCREHPPAFYQDMVLNAFQAHTNFNYLMERDLSQPFEERGRIHTLAESQQKDTQIKQFLQESGIYYGTYSHQTVTTLVQNIQAMFERVNQMEYDWEHQDFDTYLKTYVKENLEQLEGQTMKALDVFGSILQEELRLPSVSCNPEESRRFIRKFSKEAEATIAWSKELFENPWKGCDPEKQPELLHSLMLQRGVDELLDQSKTLCDHYFDTITLDKPMLQTLQREMGITAPNSMEKVRRRERDWDLEV</sequence>
<dbReference type="EMBL" id="JACRYT010000001">
    <property type="protein sequence ID" value="MBC6678270.1"/>
    <property type="molecule type" value="Genomic_DNA"/>
</dbReference>
<dbReference type="AlphaFoldDB" id="A0A923NI26"/>
<gene>
    <name evidence="2" type="ORF">H9L42_00300</name>
</gene>
<organism evidence="2 3">
    <name type="scientific">Zhenpiania hominis</name>
    <dbReference type="NCBI Taxonomy" id="2763644"/>
    <lineage>
        <taxon>Bacteria</taxon>
        <taxon>Bacillati</taxon>
        <taxon>Bacillota</taxon>
        <taxon>Clostridia</taxon>
        <taxon>Peptostreptococcales</taxon>
        <taxon>Anaerovoracaceae</taxon>
        <taxon>Zhenpiania</taxon>
    </lineage>
</organism>
<reference evidence="2" key="1">
    <citation type="submission" date="2020-08" db="EMBL/GenBank/DDBJ databases">
        <title>Genome public.</title>
        <authorList>
            <person name="Liu C."/>
            <person name="Sun Q."/>
        </authorList>
    </citation>
    <scope>NUCLEOTIDE SEQUENCE</scope>
    <source>
        <strain evidence="2">BX12</strain>
    </source>
</reference>
<dbReference type="Proteomes" id="UP000602647">
    <property type="component" value="Unassembled WGS sequence"/>
</dbReference>